<organism evidence="3 4">
    <name type="scientific">Mucilaginibacter rubeus</name>
    <dbReference type="NCBI Taxonomy" id="2027860"/>
    <lineage>
        <taxon>Bacteria</taxon>
        <taxon>Pseudomonadati</taxon>
        <taxon>Bacteroidota</taxon>
        <taxon>Sphingobacteriia</taxon>
        <taxon>Sphingobacteriales</taxon>
        <taxon>Sphingobacteriaceae</taxon>
        <taxon>Mucilaginibacter</taxon>
    </lineage>
</organism>
<dbReference type="OrthoDB" id="1273722at2"/>
<dbReference type="AlphaFoldDB" id="A0A5C1HVP5"/>
<sequence length="971" mass="110091">MKFEQIGFLDKVFVRRPYFEASAYRVDRLGEVLKLQAFRNAVWLASPEFYRELEKKGFEFDLLNSRERLTALKFYNRMSFRATPFGAFSAFGLGGWALEGEGGKVEGIDPVLHLLPSVQYELDGLEARPLTGDVLLALNPTLYRFAAGWRYSRYETDAKGKLSFFVYLLAYDEVDELLLGRLADKPSPLARLVDYLRELTDCTDEEAGAHIVRLVDEQVLITEQALSLLRDGVFEGQVSVNYNEGLSLPDLVAGGVRDGKSFYAGLELQASVDLPLHWQQEVLEALQVLDVLAPVPPENNLDRFREAFEQKFGERRVPLLEALDPDLGVPFDEGELSDEHELLKGLEFGQVQQKNDQLTWTPVHRLLVKAWLQNGRRDQYEPVVLTAGDVSGLPGNELPFPPSTSVFCSIAGDKLIFQNIGGATANALTGRFSAFSGDFEGFCRSVAALEEGANPEVLFAEVLQVSHRKVDNINRRRRVYGRVIPLNSFPPEGSILPKDVDVLVRGGEVLLVQRLSGKRVIPRLPTAFNYHHNEMVLFRFLCALQYKSVRANFDFDPEKYFPGLNFYPRMAYGRTVLSLAKWYLDKAETAALTRRPLSISRLHLFCRERGIPARVSMGRGDQQLVFDLSDDEEALFFLESLKEQVEPVIREYIGKAEGRRFNDQYVLSLMNPAAVYAPVQPGAEAVPVVRDFAPGSEWVYLKVYATYQSLEQILLGTLLPWISSNRQRIRQWFFVRYYDTGPHLRVRFRLDAGIVKDFQYGLQSLLAGGEVSAVVQQAYFDTYQREIERYSAGLIEAVEEVFCRGSEFVAERLALMATREEARDSLWPLVHCYRIITVFFDGDWEQVIPLCRWCADAFFREHGGGKKLKRAMDDRFRELRAGLAEAVSGDGIAGMVSPALELALRRLSEAAMESGFNRQQLMADIVHMQVNRFFTSEQRRHEALIWHCLLKMAVTGSKRQAQSEAAVMDGR</sequence>
<dbReference type="Proteomes" id="UP000251402">
    <property type="component" value="Chromosome"/>
</dbReference>
<reference evidence="3" key="1">
    <citation type="submission" date="2019-08" db="EMBL/GenBank/DDBJ databases">
        <title>Comparative genome analysis confer to the adaptation heavy metal polluted environment.</title>
        <authorList>
            <person name="Li Y."/>
        </authorList>
    </citation>
    <scope>NUCLEOTIDE SEQUENCE [LARGE SCALE GENOMIC DNA]</scope>
    <source>
        <strain evidence="3">P1</strain>
    </source>
</reference>
<gene>
    <name evidence="3" type="ORF">DEO27_003615</name>
</gene>
<dbReference type="EMBL" id="CP043450">
    <property type="protein sequence ID" value="QEM09141.1"/>
    <property type="molecule type" value="Genomic_DNA"/>
</dbReference>
<name>A0A5C1HVP5_9SPHI</name>
<dbReference type="Pfam" id="PF14028">
    <property type="entry name" value="Lant_dehydr_C"/>
    <property type="match status" value="1"/>
</dbReference>
<protein>
    <recommendedName>
        <fullName evidence="5">Lantibiotic dehydratase</fullName>
    </recommendedName>
</protein>
<dbReference type="Pfam" id="PF04738">
    <property type="entry name" value="Lant_dehydr_N"/>
    <property type="match status" value="2"/>
</dbReference>
<feature type="domain" description="Lantibiotic dehydratase N-terminal" evidence="1">
    <location>
        <begin position="36"/>
        <end position="223"/>
    </location>
</feature>
<accession>A0A5C1HVP5</accession>
<dbReference type="InterPro" id="IPR006827">
    <property type="entry name" value="Lant_deHydtase_N"/>
</dbReference>
<evidence type="ECO:0000259" key="2">
    <source>
        <dbReference type="Pfam" id="PF14028"/>
    </source>
</evidence>
<feature type="domain" description="Lantibiotic dehydratase N-terminal" evidence="1">
    <location>
        <begin position="261"/>
        <end position="631"/>
    </location>
</feature>
<dbReference type="NCBIfam" id="TIGR03891">
    <property type="entry name" value="thiopep_ocin"/>
    <property type="match status" value="1"/>
</dbReference>
<dbReference type="KEGG" id="mrub:DEO27_003615"/>
<evidence type="ECO:0000313" key="3">
    <source>
        <dbReference type="EMBL" id="QEM09141.1"/>
    </source>
</evidence>
<evidence type="ECO:0008006" key="5">
    <source>
        <dbReference type="Google" id="ProtNLM"/>
    </source>
</evidence>
<dbReference type="RefSeq" id="WP_112569833.1">
    <property type="nucleotide sequence ID" value="NZ_CP043450.1"/>
</dbReference>
<evidence type="ECO:0000313" key="4">
    <source>
        <dbReference type="Proteomes" id="UP000251402"/>
    </source>
</evidence>
<keyword evidence="4" id="KW-1185">Reference proteome</keyword>
<proteinExistence type="predicted"/>
<feature type="domain" description="Thiopeptide-type bacteriocin biosynthesis" evidence="2">
    <location>
        <begin position="698"/>
        <end position="951"/>
    </location>
</feature>
<dbReference type="InterPro" id="IPR023809">
    <property type="entry name" value="Thiopep_bacteriocin_synth_dom"/>
</dbReference>
<evidence type="ECO:0000259" key="1">
    <source>
        <dbReference type="Pfam" id="PF04738"/>
    </source>
</evidence>